<reference evidence="5" key="1">
    <citation type="submission" date="2018-05" db="EMBL/GenBank/DDBJ databases">
        <authorList>
            <person name="Pedro S.L.S."/>
            <person name="Freitas R.C."/>
            <person name="Barreto A.S."/>
            <person name="Lima A.O.S."/>
        </authorList>
    </citation>
    <scope>NUCLEOTIDE SEQUENCE</scope>
    <source>
        <strain evidence="5">BP203</strain>
        <tissue evidence="5">Muscle</tissue>
    </source>
</reference>
<dbReference type="InterPro" id="IPR045763">
    <property type="entry name" value="KCTD11/21_C"/>
</dbReference>
<keyword evidence="3" id="KW-0833">Ubl conjugation pathway</keyword>
<comment type="caution">
    <text evidence="5">The sequence shown here is derived from an EMBL/GenBank/DDBJ whole genome shotgun (WGS) entry which is preliminary data.</text>
</comment>
<dbReference type="Pfam" id="PF19329">
    <property type="entry name" value="KCTD11_21_C"/>
    <property type="match status" value="1"/>
</dbReference>
<evidence type="ECO:0000259" key="4">
    <source>
        <dbReference type="PROSITE" id="PS50097"/>
    </source>
</evidence>
<organism evidence="5 6">
    <name type="scientific">Pontoporia blainvillei</name>
    <name type="common">Franciscana</name>
    <name type="synonym">Delphinus blainvillei</name>
    <dbReference type="NCBI Taxonomy" id="48723"/>
    <lineage>
        <taxon>Eukaryota</taxon>
        <taxon>Metazoa</taxon>
        <taxon>Chordata</taxon>
        <taxon>Craniata</taxon>
        <taxon>Vertebrata</taxon>
        <taxon>Euteleostomi</taxon>
        <taxon>Mammalia</taxon>
        <taxon>Eutheria</taxon>
        <taxon>Laurasiatheria</taxon>
        <taxon>Artiodactyla</taxon>
        <taxon>Whippomorpha</taxon>
        <taxon>Cetacea</taxon>
        <taxon>Odontoceti</taxon>
        <taxon>Pontoporiidae</taxon>
        <taxon>Pontoporia</taxon>
    </lineage>
</organism>
<gene>
    <name evidence="5" type="ORF">BU61_873</name>
</gene>
<dbReference type="PROSITE" id="PS50097">
    <property type="entry name" value="BTB"/>
    <property type="match status" value="1"/>
</dbReference>
<dbReference type="Proteomes" id="UP001165941">
    <property type="component" value="Unassembled WGS sequence"/>
</dbReference>
<evidence type="ECO:0000256" key="2">
    <source>
        <dbReference type="ARBA" id="ARBA00022604"/>
    </source>
</evidence>
<evidence type="ECO:0000256" key="3">
    <source>
        <dbReference type="ARBA" id="ARBA00022786"/>
    </source>
</evidence>
<dbReference type="SMART" id="SM00225">
    <property type="entry name" value="BTB"/>
    <property type="match status" value="1"/>
</dbReference>
<name>A0ABX0RZD1_PONBL</name>
<dbReference type="CDD" id="cd18395">
    <property type="entry name" value="BTB_POZ_KCTD21"/>
    <property type="match status" value="1"/>
</dbReference>
<dbReference type="Pfam" id="PF02214">
    <property type="entry name" value="BTB_2"/>
    <property type="match status" value="1"/>
</dbReference>
<dbReference type="InterPro" id="IPR003131">
    <property type="entry name" value="T1-type_BTB"/>
</dbReference>
<dbReference type="InterPro" id="IPR011333">
    <property type="entry name" value="SKP1/BTB/POZ_sf"/>
</dbReference>
<dbReference type="EMBL" id="PGGH01027679">
    <property type="protein sequence ID" value="NIG58236.1"/>
    <property type="molecule type" value="Genomic_DNA"/>
</dbReference>
<comment type="pathway">
    <text evidence="1">Protein modification; protein ubiquitination.</text>
</comment>
<dbReference type="InterPro" id="IPR000210">
    <property type="entry name" value="BTB/POZ_dom"/>
</dbReference>
<protein>
    <submittedName>
        <fullName evidence="5">BTB/POZ domain-containing protein KCTD21</fullName>
    </submittedName>
</protein>
<dbReference type="SUPFAM" id="SSF54695">
    <property type="entry name" value="POZ domain"/>
    <property type="match status" value="1"/>
</dbReference>
<keyword evidence="2" id="KW-0341">Growth regulation</keyword>
<keyword evidence="6" id="KW-1185">Reference proteome</keyword>
<evidence type="ECO:0000313" key="5">
    <source>
        <dbReference type="EMBL" id="NIG58236.1"/>
    </source>
</evidence>
<feature type="domain" description="BTB" evidence="4">
    <location>
        <begin position="52"/>
        <end position="121"/>
    </location>
</feature>
<sequence>MVEKVKKGGTRRAKAGQVRADAEVSGVLEHRVWGEAGLEDYFPAPQPPAMSDPITLNVGGKLYTTSLATLTSFPDSMLGAMFSGKMPTKRDSQGHCFIDRDGKVFRYILNFLRTSHLDLPEDFQEMGLLRREADFYQVQPLIEALQEKEVELSKAEKNAMLNITLNQRVQTVHFTVREAPQIYSLSSSSMEVFNANIFSTSCLFLKLLGSKLFYCSDGNLSSITSHLQDPNHLTLDWVANVEGLPEEEYTKQNLKRLWVVPANKQINSFQVFMEEVLKIALSDGFCIDSSHPHAVDFMNNKIVRLIRYRGLSSGPGACDLLLLLSLAFCGQETEPPLSGLWTLPRSSKGPAINDPLDPLQLWHPLIGIPSTKTVVQRLQFKRRRSSYSKVYFLLPCISNIADLLRFKIKL</sequence>
<evidence type="ECO:0000313" key="6">
    <source>
        <dbReference type="Proteomes" id="UP001165941"/>
    </source>
</evidence>
<dbReference type="Gene3D" id="3.30.710.10">
    <property type="entry name" value="Potassium Channel Kv1.1, Chain A"/>
    <property type="match status" value="1"/>
</dbReference>
<dbReference type="PANTHER" id="PTHR14499">
    <property type="entry name" value="POTASSIUM CHANNEL TETRAMERIZATION DOMAIN-CONTAINING"/>
    <property type="match status" value="1"/>
</dbReference>
<accession>A0ABX0RZD1</accession>
<evidence type="ECO:0000256" key="1">
    <source>
        <dbReference type="ARBA" id="ARBA00004906"/>
    </source>
</evidence>
<proteinExistence type="predicted"/>
<dbReference type="PANTHER" id="PTHR14499:SF57">
    <property type="entry name" value="BTB_POZ DOMAIN-CONTAINING PROTEIN KCTD21"/>
    <property type="match status" value="1"/>
</dbReference>